<dbReference type="Proteomes" id="UP001611548">
    <property type="component" value="Unassembled WGS sequence"/>
</dbReference>
<keyword evidence="2 5" id="KW-0547">Nucleotide-binding</keyword>
<keyword evidence="1 9" id="KW-0808">Transferase</keyword>
<feature type="domain" description="Protein kinase" evidence="8">
    <location>
        <begin position="15"/>
        <end position="266"/>
    </location>
</feature>
<dbReference type="PROSITE" id="PS50011">
    <property type="entry name" value="PROTEIN_KINASE_DOM"/>
    <property type="match status" value="1"/>
</dbReference>
<dbReference type="Gene3D" id="3.30.200.20">
    <property type="entry name" value="Phosphorylase Kinase, domain 1"/>
    <property type="match status" value="1"/>
</dbReference>
<feature type="region of interest" description="Disordered" evidence="6">
    <location>
        <begin position="480"/>
        <end position="512"/>
    </location>
</feature>
<dbReference type="SUPFAM" id="SSF56112">
    <property type="entry name" value="Protein kinase-like (PK-like)"/>
    <property type="match status" value="1"/>
</dbReference>
<evidence type="ECO:0000313" key="9">
    <source>
        <dbReference type="EMBL" id="MFI1964247.1"/>
    </source>
</evidence>
<evidence type="ECO:0000256" key="7">
    <source>
        <dbReference type="SAM" id="Phobius"/>
    </source>
</evidence>
<evidence type="ECO:0000256" key="5">
    <source>
        <dbReference type="PROSITE-ProRule" id="PRU10141"/>
    </source>
</evidence>
<dbReference type="InterPro" id="IPR011009">
    <property type="entry name" value="Kinase-like_dom_sf"/>
</dbReference>
<feature type="transmembrane region" description="Helical" evidence="7">
    <location>
        <begin position="348"/>
        <end position="369"/>
    </location>
</feature>
<dbReference type="Gene3D" id="1.10.510.10">
    <property type="entry name" value="Transferase(Phosphotransferase) domain 1"/>
    <property type="match status" value="1"/>
</dbReference>
<dbReference type="Pfam" id="PF00069">
    <property type="entry name" value="Pkinase"/>
    <property type="match status" value="1"/>
</dbReference>
<keyword evidence="7" id="KW-1133">Transmembrane helix</keyword>
<dbReference type="PANTHER" id="PTHR43289">
    <property type="entry name" value="MITOGEN-ACTIVATED PROTEIN KINASE KINASE KINASE 20-RELATED"/>
    <property type="match status" value="1"/>
</dbReference>
<dbReference type="RefSeq" id="WP_398718184.1">
    <property type="nucleotide sequence ID" value="NZ_JBIRWE010000003.1"/>
</dbReference>
<dbReference type="EMBL" id="JBIRWE010000003">
    <property type="protein sequence ID" value="MFI1964247.1"/>
    <property type="molecule type" value="Genomic_DNA"/>
</dbReference>
<feature type="compositionally biased region" description="Polar residues" evidence="6">
    <location>
        <begin position="319"/>
        <end position="331"/>
    </location>
</feature>
<organism evidence="9 10">
    <name type="scientific">Streptomyces pathocidini</name>
    <dbReference type="NCBI Taxonomy" id="1650571"/>
    <lineage>
        <taxon>Bacteria</taxon>
        <taxon>Bacillati</taxon>
        <taxon>Actinomycetota</taxon>
        <taxon>Actinomycetes</taxon>
        <taxon>Kitasatosporales</taxon>
        <taxon>Streptomycetaceae</taxon>
        <taxon>Streptomyces</taxon>
    </lineage>
</organism>
<evidence type="ECO:0000313" key="10">
    <source>
        <dbReference type="Proteomes" id="UP001611548"/>
    </source>
</evidence>
<accession>A0ABW7URU7</accession>
<evidence type="ECO:0000256" key="2">
    <source>
        <dbReference type="ARBA" id="ARBA00022741"/>
    </source>
</evidence>
<dbReference type="CDD" id="cd14014">
    <property type="entry name" value="STKc_PknB_like"/>
    <property type="match status" value="1"/>
</dbReference>
<keyword evidence="3 9" id="KW-0418">Kinase</keyword>
<feature type="region of interest" description="Disordered" evidence="6">
    <location>
        <begin position="379"/>
        <end position="425"/>
    </location>
</feature>
<evidence type="ECO:0000256" key="1">
    <source>
        <dbReference type="ARBA" id="ARBA00022679"/>
    </source>
</evidence>
<reference evidence="9 10" key="1">
    <citation type="submission" date="2024-10" db="EMBL/GenBank/DDBJ databases">
        <title>The Natural Products Discovery Center: Release of the First 8490 Sequenced Strains for Exploring Actinobacteria Biosynthetic Diversity.</title>
        <authorList>
            <person name="Kalkreuter E."/>
            <person name="Kautsar S.A."/>
            <person name="Yang D."/>
            <person name="Bader C.D."/>
            <person name="Teijaro C.N."/>
            <person name="Fluegel L."/>
            <person name="Davis C.M."/>
            <person name="Simpson J.R."/>
            <person name="Lauterbach L."/>
            <person name="Steele A.D."/>
            <person name="Gui C."/>
            <person name="Meng S."/>
            <person name="Li G."/>
            <person name="Viehrig K."/>
            <person name="Ye F."/>
            <person name="Su P."/>
            <person name="Kiefer A.F."/>
            <person name="Nichols A."/>
            <person name="Cepeda A.J."/>
            <person name="Yan W."/>
            <person name="Fan B."/>
            <person name="Jiang Y."/>
            <person name="Adhikari A."/>
            <person name="Zheng C.-J."/>
            <person name="Schuster L."/>
            <person name="Cowan T.M."/>
            <person name="Smanski M.J."/>
            <person name="Chevrette M.G."/>
            <person name="De Carvalho L.P.S."/>
            <person name="Shen B."/>
        </authorList>
    </citation>
    <scope>NUCLEOTIDE SEQUENCE [LARGE SCALE GENOMIC DNA]</scope>
    <source>
        <strain evidence="9 10">NPDC020327</strain>
    </source>
</reference>
<evidence type="ECO:0000256" key="6">
    <source>
        <dbReference type="SAM" id="MobiDB-lite"/>
    </source>
</evidence>
<dbReference type="PROSITE" id="PS00107">
    <property type="entry name" value="PROTEIN_KINASE_ATP"/>
    <property type="match status" value="1"/>
</dbReference>
<dbReference type="GO" id="GO:0004674">
    <property type="term" value="F:protein serine/threonine kinase activity"/>
    <property type="evidence" value="ECO:0007669"/>
    <property type="project" value="UniProtKB-EC"/>
</dbReference>
<feature type="region of interest" description="Disordered" evidence="6">
    <location>
        <begin position="288"/>
        <end position="340"/>
    </location>
</feature>
<dbReference type="EC" id="2.7.11.1" evidence="9"/>
<keyword evidence="7" id="KW-0812">Transmembrane</keyword>
<keyword evidence="7" id="KW-0472">Membrane</keyword>
<feature type="binding site" evidence="5">
    <location>
        <position position="43"/>
    </location>
    <ligand>
        <name>ATP</name>
        <dbReference type="ChEBI" id="CHEBI:30616"/>
    </ligand>
</feature>
<gene>
    <name evidence="9" type="ORF">ACH429_08995</name>
</gene>
<keyword evidence="10" id="KW-1185">Reference proteome</keyword>
<evidence type="ECO:0000256" key="3">
    <source>
        <dbReference type="ARBA" id="ARBA00022777"/>
    </source>
</evidence>
<protein>
    <submittedName>
        <fullName evidence="9">Serine/threonine-protein kinase</fullName>
        <ecNumber evidence="9">2.7.11.1</ecNumber>
    </submittedName>
</protein>
<dbReference type="InterPro" id="IPR000719">
    <property type="entry name" value="Prot_kinase_dom"/>
</dbReference>
<dbReference type="InterPro" id="IPR017441">
    <property type="entry name" value="Protein_kinase_ATP_BS"/>
</dbReference>
<dbReference type="PANTHER" id="PTHR43289:SF34">
    <property type="entry name" value="SERINE_THREONINE-PROTEIN KINASE YBDM-RELATED"/>
    <property type="match status" value="1"/>
</dbReference>
<evidence type="ECO:0000256" key="4">
    <source>
        <dbReference type="ARBA" id="ARBA00022840"/>
    </source>
</evidence>
<sequence length="528" mass="54868">MDGLRSGDPQRIGAYRVLGRLGAGATGVVYLARSDVGTTVAVKLIRRELAERQEFRARFRQEVRAARRVGGKWTAPVLDADTEAPAPWVATGYLPAPSLRHVVAEHGPLPERSVRVLTAGLARALRDIHSAEPAHRTLKPSTVLVTLAGPRVVDFGASRALEADGARPAAVPGSLGFSAPEQLRGGPVTAACDVFRLGAVLAYASSGEPPFGPRRDAEEAANLSGVPVQLRGLIAACLARDPEQRPTPAQVLERADAGSAAGEAWLPGAVVDQLGRYAARLAAFQNPAAKSEGPPTVPLAVIGPRHPRRGPEDAAPPTAISSVSGPTTYGTATAYLPEPPRRRRGTTALLIAVALVVAAMGGGTVYTVLRHDEEGAYQDRTAAPGPEDNAPGGPASSAKPGTESASPGGIPKEYLGTWESGAGSSGADLRRITVRQGSPGDTVFTMLVEGEGYHCEFAAELRARERKAVQSQARIVELGPSTVTKGTPGTCEPGPVTTLELTGDGSLRRTFSDGSAAPITYKRVGQAP</sequence>
<name>A0ABW7URU7_9ACTN</name>
<proteinExistence type="predicted"/>
<comment type="caution">
    <text evidence="9">The sequence shown here is derived from an EMBL/GenBank/DDBJ whole genome shotgun (WGS) entry which is preliminary data.</text>
</comment>
<evidence type="ECO:0000259" key="8">
    <source>
        <dbReference type="PROSITE" id="PS50011"/>
    </source>
</evidence>
<keyword evidence="4 5" id="KW-0067">ATP-binding</keyword>